<evidence type="ECO:0000259" key="1">
    <source>
        <dbReference type="Pfam" id="PF05050"/>
    </source>
</evidence>
<dbReference type="InterPro" id="IPR006342">
    <property type="entry name" value="FkbM_mtfrase"/>
</dbReference>
<dbReference type="NCBIfam" id="TIGR01444">
    <property type="entry name" value="fkbM_fam"/>
    <property type="match status" value="1"/>
</dbReference>
<organism evidence="2 3">
    <name type="scientific">Flavihumibacter stibioxidans</name>
    <dbReference type="NCBI Taxonomy" id="1834163"/>
    <lineage>
        <taxon>Bacteria</taxon>
        <taxon>Pseudomonadati</taxon>
        <taxon>Bacteroidota</taxon>
        <taxon>Chitinophagia</taxon>
        <taxon>Chitinophagales</taxon>
        <taxon>Chitinophagaceae</taxon>
        <taxon>Flavihumibacter</taxon>
    </lineage>
</organism>
<dbReference type="PANTHER" id="PTHR34203:SF15">
    <property type="entry name" value="SLL1173 PROTEIN"/>
    <property type="match status" value="1"/>
</dbReference>
<dbReference type="Proteomes" id="UP000765802">
    <property type="component" value="Unassembled WGS sequence"/>
</dbReference>
<feature type="domain" description="Methyltransferase FkbM" evidence="1">
    <location>
        <begin position="112"/>
        <end position="242"/>
    </location>
</feature>
<comment type="caution">
    <text evidence="2">The sequence shown here is derived from an EMBL/GenBank/DDBJ whole genome shotgun (WGS) entry which is preliminary data.</text>
</comment>
<dbReference type="InterPro" id="IPR052514">
    <property type="entry name" value="SAM-dependent_MTase"/>
</dbReference>
<protein>
    <recommendedName>
        <fullName evidence="1">Methyltransferase FkbM domain-containing protein</fullName>
    </recommendedName>
</protein>
<keyword evidence="3" id="KW-1185">Reference proteome</keyword>
<accession>A0ABR7M582</accession>
<dbReference type="RefSeq" id="WP_187255456.1">
    <property type="nucleotide sequence ID" value="NZ_JBHULF010000006.1"/>
</dbReference>
<dbReference type="Gene3D" id="3.40.50.150">
    <property type="entry name" value="Vaccinia Virus protein VP39"/>
    <property type="match status" value="1"/>
</dbReference>
<reference evidence="2 3" key="1">
    <citation type="submission" date="2016-07" db="EMBL/GenBank/DDBJ databases">
        <title>Genome analysis of Flavihumibacter stibioxidans YS-17.</title>
        <authorList>
            <person name="Shi K."/>
            <person name="Han Y."/>
            <person name="Wang G."/>
        </authorList>
    </citation>
    <scope>NUCLEOTIDE SEQUENCE [LARGE SCALE GENOMIC DNA]</scope>
    <source>
        <strain evidence="2 3">YS-17</strain>
    </source>
</reference>
<dbReference type="SUPFAM" id="SSF53335">
    <property type="entry name" value="S-adenosyl-L-methionine-dependent methyltransferases"/>
    <property type="match status" value="1"/>
</dbReference>
<dbReference type="EMBL" id="MBUA01000001">
    <property type="protein sequence ID" value="MBC6490132.1"/>
    <property type="molecule type" value="Genomic_DNA"/>
</dbReference>
<evidence type="ECO:0000313" key="2">
    <source>
        <dbReference type="EMBL" id="MBC6490132.1"/>
    </source>
</evidence>
<proteinExistence type="predicted"/>
<dbReference type="Pfam" id="PF05050">
    <property type="entry name" value="Methyltransf_21"/>
    <property type="match status" value="1"/>
</dbReference>
<name>A0ABR7M582_9BACT</name>
<dbReference type="PANTHER" id="PTHR34203">
    <property type="entry name" value="METHYLTRANSFERASE, FKBM FAMILY PROTEIN"/>
    <property type="match status" value="1"/>
</dbReference>
<dbReference type="InterPro" id="IPR029063">
    <property type="entry name" value="SAM-dependent_MTases_sf"/>
</dbReference>
<evidence type="ECO:0000313" key="3">
    <source>
        <dbReference type="Proteomes" id="UP000765802"/>
    </source>
</evidence>
<gene>
    <name evidence="2" type="ORF">BC349_04070</name>
</gene>
<sequence>MKLPDLLDKLFFCAKISAGIPSFFSLLYRTKMYSHNRNSDTVDKSLSATYLLNLPAGPADIVLRNYSGDIDMFYEVFWRRNYALPVDIGKVVNIVDLGSNIGMTIQWWAGLFPAAAILGVEPDPANFELLQQNTHNLPGCTPVWAAIGNSDGNASIRRSRYAYNSVVDDRGEIKVNQISMPTLMAQYRLSSIDLLKIDIEGSEKFLLDSDTSWLFEVKYIVAEIHEGCEHVIDIIRAHGFQFIRRTGFDSGLYFFSRVPVGL</sequence>